<sequence>MDRTAYKNRHIKEHYDRINLVIPKGEKDRIKKICSEIGASVNEYLYMLVCNDLADGTSRMAEKKQGFSAEQERMLEKWQVPRKYYEMIEDLSYTKDEGYFIYLKKGYVNDVTGSRNIHCMKTSEVRRIIGKTHKR</sequence>
<comment type="caution">
    <text evidence="1">The sequence shown here is derived from an EMBL/GenBank/DDBJ whole genome shotgun (WGS) entry which is preliminary data.</text>
</comment>
<name>A0AC61RLQ5_9FIRM</name>
<proteinExistence type="predicted"/>
<protein>
    <submittedName>
        <fullName evidence="1">Uncharacterized protein</fullName>
    </submittedName>
</protein>
<reference evidence="1" key="1">
    <citation type="submission" date="2019-04" db="EMBL/GenBank/DDBJ databases">
        <title>Microbes associate with the intestines of laboratory mice.</title>
        <authorList>
            <person name="Navarre W."/>
            <person name="Wong E."/>
            <person name="Huang K."/>
            <person name="Tropini C."/>
            <person name="Ng K."/>
            <person name="Yu B."/>
        </authorList>
    </citation>
    <scope>NUCLEOTIDE SEQUENCE</scope>
    <source>
        <strain evidence="1">NM01_1-7b</strain>
    </source>
</reference>
<evidence type="ECO:0000313" key="1">
    <source>
        <dbReference type="EMBL" id="TGY86321.1"/>
    </source>
</evidence>
<keyword evidence="2" id="KW-1185">Reference proteome</keyword>
<dbReference type="EMBL" id="SRYA01000156">
    <property type="protein sequence ID" value="TGY86321.1"/>
    <property type="molecule type" value="Genomic_DNA"/>
</dbReference>
<accession>A0AC61RLQ5</accession>
<dbReference type="Proteomes" id="UP000304953">
    <property type="component" value="Unassembled WGS sequence"/>
</dbReference>
<gene>
    <name evidence="1" type="ORF">E5329_28290</name>
</gene>
<evidence type="ECO:0000313" key="2">
    <source>
        <dbReference type="Proteomes" id="UP000304953"/>
    </source>
</evidence>
<organism evidence="1 2">
    <name type="scientific">Petralouisia muris</name>
    <dbReference type="NCBI Taxonomy" id="3032872"/>
    <lineage>
        <taxon>Bacteria</taxon>
        <taxon>Bacillati</taxon>
        <taxon>Bacillota</taxon>
        <taxon>Clostridia</taxon>
        <taxon>Lachnospirales</taxon>
        <taxon>Lachnospiraceae</taxon>
        <taxon>Petralouisia</taxon>
    </lineage>
</organism>